<organism evidence="1 2">
    <name type="scientific">Mycolicibacterium arabiense</name>
    <dbReference type="NCBI Taxonomy" id="1286181"/>
    <lineage>
        <taxon>Bacteria</taxon>
        <taxon>Bacillati</taxon>
        <taxon>Actinomycetota</taxon>
        <taxon>Actinomycetes</taxon>
        <taxon>Mycobacteriales</taxon>
        <taxon>Mycobacteriaceae</taxon>
        <taxon>Mycolicibacterium</taxon>
    </lineage>
</organism>
<dbReference type="EMBL" id="AP022593">
    <property type="protein sequence ID" value="BBY49449.1"/>
    <property type="molecule type" value="Genomic_DNA"/>
</dbReference>
<proteinExistence type="predicted"/>
<keyword evidence="2" id="KW-1185">Reference proteome</keyword>
<gene>
    <name evidence="1" type="ORF">MARA_29170</name>
</gene>
<accession>A0A7I7RZS9</accession>
<sequence length="56" mass="6361">MNPITSISRNTAANPLPESEFPLAMEKRYEGAPTTWRGATLVLEVTLRERPRASFW</sequence>
<reference evidence="1 2" key="1">
    <citation type="journal article" date="2019" name="Emerg. Microbes Infect.">
        <title>Comprehensive subspecies identification of 175 nontuberculous mycobacteria species based on 7547 genomic profiles.</title>
        <authorList>
            <person name="Matsumoto Y."/>
            <person name="Kinjo T."/>
            <person name="Motooka D."/>
            <person name="Nabeya D."/>
            <person name="Jung N."/>
            <person name="Uechi K."/>
            <person name="Horii T."/>
            <person name="Iida T."/>
            <person name="Fujita J."/>
            <person name="Nakamura S."/>
        </authorList>
    </citation>
    <scope>NUCLEOTIDE SEQUENCE [LARGE SCALE GENOMIC DNA]</scope>
    <source>
        <strain evidence="1 2">JCM 18538</strain>
    </source>
</reference>
<protein>
    <submittedName>
        <fullName evidence="1">Uncharacterized protein</fullName>
    </submittedName>
</protein>
<dbReference type="Proteomes" id="UP000467428">
    <property type="component" value="Chromosome"/>
</dbReference>
<dbReference type="AlphaFoldDB" id="A0A7I7RZS9"/>
<geneLocation type="plasmid" evidence="2">
    <name>pjcm18538 dna</name>
</geneLocation>
<name>A0A7I7RZS9_9MYCO</name>
<evidence type="ECO:0000313" key="2">
    <source>
        <dbReference type="Proteomes" id="UP000467428"/>
    </source>
</evidence>
<dbReference type="KEGG" id="marz:MARA_29170"/>
<evidence type="ECO:0000313" key="1">
    <source>
        <dbReference type="EMBL" id="BBY49449.1"/>
    </source>
</evidence>